<dbReference type="EMBL" id="LBVT01000003">
    <property type="protein sequence ID" value="KKQ92895.1"/>
    <property type="molecule type" value="Genomic_DNA"/>
</dbReference>
<dbReference type="Proteomes" id="UP000034706">
    <property type="component" value="Unassembled WGS sequence"/>
</dbReference>
<evidence type="ECO:0000256" key="1">
    <source>
        <dbReference type="SAM" id="Phobius"/>
    </source>
</evidence>
<gene>
    <name evidence="2" type="ORF">UT16_C0003G0003</name>
</gene>
<sequence length="76" mass="8647">METSNKTWIWILITVVVLALVWIVWQYGFFNQLVTKEAVPISDNDTTAEIDKDLNAVDVGNPDQDLKQLDADLNQL</sequence>
<name>A0A0G0LXX8_9BACT</name>
<evidence type="ECO:0000313" key="2">
    <source>
        <dbReference type="EMBL" id="KKQ92895.1"/>
    </source>
</evidence>
<accession>A0A0G0LXX8</accession>
<keyword evidence="1" id="KW-0812">Transmembrane</keyword>
<keyword evidence="1" id="KW-0472">Membrane</keyword>
<feature type="transmembrane region" description="Helical" evidence="1">
    <location>
        <begin position="7"/>
        <end position="25"/>
    </location>
</feature>
<reference evidence="2" key="1">
    <citation type="journal article" date="2015" name="Nature">
        <title>rRNA introns, odd ribosomes, and small enigmatic genomes across a large radiation of phyla.</title>
        <authorList>
            <person name="Brown C.T."/>
            <person name="Hug L.A."/>
            <person name="Thomas B.C."/>
            <person name="Sharon I."/>
            <person name="Castelle C.J."/>
            <person name="Singh A."/>
            <person name="Wilkins M.J."/>
            <person name="Williams K.H."/>
            <person name="Banfield J.F."/>
        </authorList>
    </citation>
    <scope>NUCLEOTIDE SEQUENCE [LARGE SCALE GENOMIC DNA]</scope>
</reference>
<evidence type="ECO:0000313" key="3">
    <source>
        <dbReference type="Proteomes" id="UP000034706"/>
    </source>
</evidence>
<keyword evidence="1" id="KW-1133">Transmembrane helix</keyword>
<dbReference type="AlphaFoldDB" id="A0A0G0LXX8"/>
<comment type="caution">
    <text evidence="2">The sequence shown here is derived from an EMBL/GenBank/DDBJ whole genome shotgun (WGS) entry which is preliminary data.</text>
</comment>
<organism evidence="2 3">
    <name type="scientific">Candidatus Azambacteria bacterium GW2011_GWA2_39_10</name>
    <dbReference type="NCBI Taxonomy" id="1618611"/>
    <lineage>
        <taxon>Bacteria</taxon>
        <taxon>Candidatus Azamiibacteriota</taxon>
    </lineage>
</organism>
<proteinExistence type="predicted"/>
<protein>
    <submittedName>
        <fullName evidence="2">Uncharacterized protein</fullName>
    </submittedName>
</protein>